<dbReference type="CDD" id="cd04301">
    <property type="entry name" value="NAT_SF"/>
    <property type="match status" value="1"/>
</dbReference>
<evidence type="ECO:0000256" key="3">
    <source>
        <dbReference type="ARBA" id="ARBA00022571"/>
    </source>
</evidence>
<dbReference type="InterPro" id="IPR000182">
    <property type="entry name" value="GNAT_dom"/>
</dbReference>
<dbReference type="OrthoDB" id="9802238at2"/>
<dbReference type="Pfam" id="PF00583">
    <property type="entry name" value="Acetyltransf_1"/>
    <property type="match status" value="1"/>
</dbReference>
<dbReference type="RefSeq" id="WP_148063656.1">
    <property type="nucleotide sequence ID" value="NZ_VRYZ01000003.1"/>
</dbReference>
<dbReference type="PROSITE" id="PS51186">
    <property type="entry name" value="GNAT"/>
    <property type="match status" value="1"/>
</dbReference>
<evidence type="ECO:0000256" key="8">
    <source>
        <dbReference type="HAMAP-Rule" id="MF_01105"/>
    </source>
</evidence>
<proteinExistence type="inferred from homology"/>
<dbReference type="InterPro" id="IPR016181">
    <property type="entry name" value="Acyl_CoA_acyltransferase"/>
</dbReference>
<dbReference type="InterPro" id="IPR036393">
    <property type="entry name" value="AceGlu_kinase-like_sf"/>
</dbReference>
<dbReference type="UniPathway" id="UPA00068">
    <property type="reaction ID" value="UER00106"/>
</dbReference>
<evidence type="ECO:0000256" key="1">
    <source>
        <dbReference type="ARBA" id="ARBA00004925"/>
    </source>
</evidence>
<organism evidence="10 11">
    <name type="scientific">Parahaliea aestuarii</name>
    <dbReference type="NCBI Taxonomy" id="1852021"/>
    <lineage>
        <taxon>Bacteria</taxon>
        <taxon>Pseudomonadati</taxon>
        <taxon>Pseudomonadota</taxon>
        <taxon>Gammaproteobacteria</taxon>
        <taxon>Cellvibrionales</taxon>
        <taxon>Halieaceae</taxon>
        <taxon>Parahaliea</taxon>
    </lineage>
</organism>
<dbReference type="InterPro" id="IPR001048">
    <property type="entry name" value="Asp/Glu/Uridylate_kinase"/>
</dbReference>
<dbReference type="SUPFAM" id="SSF55729">
    <property type="entry name" value="Acyl-CoA N-acyltransferases (Nat)"/>
    <property type="match status" value="1"/>
</dbReference>
<evidence type="ECO:0000313" key="11">
    <source>
        <dbReference type="Proteomes" id="UP000321933"/>
    </source>
</evidence>
<dbReference type="Proteomes" id="UP000321933">
    <property type="component" value="Unassembled WGS sequence"/>
</dbReference>
<evidence type="ECO:0000256" key="2">
    <source>
        <dbReference type="ARBA" id="ARBA00009145"/>
    </source>
</evidence>
<comment type="subcellular location">
    <subcellularLocation>
        <location evidence="8">Cytoplasm</location>
    </subcellularLocation>
</comment>
<keyword evidence="8" id="KW-0963">Cytoplasm</keyword>
<dbReference type="Pfam" id="PF00696">
    <property type="entry name" value="AA_kinase"/>
    <property type="match status" value="1"/>
</dbReference>
<dbReference type="InterPro" id="IPR010167">
    <property type="entry name" value="NH2A_AcTrfase"/>
</dbReference>
<keyword evidence="6 8" id="KW-0012">Acyltransferase</keyword>
<dbReference type="PANTHER" id="PTHR30602:SF12">
    <property type="entry name" value="AMINO-ACID ACETYLTRANSFERASE NAGS1, CHLOROPLASTIC-RELATED"/>
    <property type="match status" value="1"/>
</dbReference>
<dbReference type="GO" id="GO:0006526">
    <property type="term" value="P:L-arginine biosynthetic process"/>
    <property type="evidence" value="ECO:0007669"/>
    <property type="project" value="UniProtKB-UniRule"/>
</dbReference>
<dbReference type="HAMAP" id="MF_01105">
    <property type="entry name" value="N_acetyl_glu_synth"/>
    <property type="match status" value="1"/>
</dbReference>
<dbReference type="NCBIfam" id="NF003641">
    <property type="entry name" value="PRK05279.1"/>
    <property type="match status" value="1"/>
</dbReference>
<evidence type="ECO:0000259" key="9">
    <source>
        <dbReference type="PROSITE" id="PS51186"/>
    </source>
</evidence>
<keyword evidence="3 8" id="KW-0055">Arginine biosynthesis</keyword>
<dbReference type="GO" id="GO:0005737">
    <property type="term" value="C:cytoplasm"/>
    <property type="evidence" value="ECO:0007669"/>
    <property type="project" value="UniProtKB-SubCell"/>
</dbReference>
<comment type="similarity">
    <text evidence="2 8">Belongs to the acetyltransferase family. ArgA subfamily.</text>
</comment>
<accession>A0A5C8ZWP4</accession>
<dbReference type="PANTHER" id="PTHR30602">
    <property type="entry name" value="AMINO-ACID ACETYLTRANSFERASE"/>
    <property type="match status" value="1"/>
</dbReference>
<protein>
    <recommendedName>
        <fullName evidence="8">Amino-acid acetyltransferase</fullName>
        <ecNumber evidence="8">2.3.1.1</ecNumber>
    </recommendedName>
    <alternativeName>
        <fullName evidence="8">N-acetylglutamate synthase</fullName>
        <shortName evidence="8">AGS</shortName>
        <shortName evidence="8">NAGS</shortName>
    </alternativeName>
</protein>
<dbReference type="CDD" id="cd04237">
    <property type="entry name" value="AAK_NAGS-ABP"/>
    <property type="match status" value="1"/>
</dbReference>
<dbReference type="AlphaFoldDB" id="A0A5C8ZWP4"/>
<evidence type="ECO:0000313" key="10">
    <source>
        <dbReference type="EMBL" id="TXS92279.1"/>
    </source>
</evidence>
<comment type="miscellaneous">
    <text evidence="8">In bacteria which possess the bifunctional enzyme ornithine acetyltransferase/N-acetylglutamate synthase (ArgJ), ArgA fulfills an anaplerotic role.</text>
</comment>
<gene>
    <name evidence="8" type="primary">argA</name>
    <name evidence="10" type="ORF">FVW59_07590</name>
</gene>
<comment type="caution">
    <text evidence="10">The sequence shown here is derived from an EMBL/GenBank/DDBJ whole genome shotgun (WGS) entry which is preliminary data.</text>
</comment>
<evidence type="ECO:0000256" key="5">
    <source>
        <dbReference type="ARBA" id="ARBA00022679"/>
    </source>
</evidence>
<evidence type="ECO:0000256" key="7">
    <source>
        <dbReference type="ARBA" id="ARBA00048372"/>
    </source>
</evidence>
<dbReference type="PIRSF" id="PIRSF000423">
    <property type="entry name" value="ArgA"/>
    <property type="match status" value="1"/>
</dbReference>
<comment type="pathway">
    <text evidence="1 8">Amino-acid biosynthesis; L-arginine biosynthesis; N(2)-acetyl-L-ornithine from L-glutamate: step 1/4.</text>
</comment>
<dbReference type="InterPro" id="IPR033719">
    <property type="entry name" value="NAGS_kin"/>
</dbReference>
<name>A0A5C8ZWP4_9GAMM</name>
<sequence>MAGNTVSTTGQDHIRWFRNTAPYINAHRGKTFVLMLGGEAAQHPNFSHIIHDIALLNSLGVRLVLVHGNRPQIDERLQQAGLERRFHNGMRITDSAAMPLVTDAAGSLRAQIEALFSMGLPNSPMQGSRIRVCSGNFVSARPIGVLGGVDFHHTGRVRRVDVAGIREQLAAGAIVLLSPLGYSPTGEIFNLALEDIAVHCASAIGADKLLLFGADEGLQNIEGELLRQIAVGEMPDLDFASDEQARLADTARRACLAGVERCQVISFRDDCAMLQELFTHDGAGTLVAKDDYEQSRWATIDDVGGILELIEPLEQQGILLKRSRELLETEISHFRLLERDGRILACAALYPYPEDRCGELACVVANPEYRGGKRGERLLRGLEREARQQGLEQVFVLTTQTAHWFIEQGFRECGRDALPAQKQNLYNLQRNSKVFFKTL</sequence>
<keyword evidence="5 8" id="KW-0808">Transferase</keyword>
<keyword evidence="4 8" id="KW-0028">Amino-acid biosynthesis</keyword>
<dbReference type="EC" id="2.3.1.1" evidence="8"/>
<evidence type="ECO:0000256" key="4">
    <source>
        <dbReference type="ARBA" id="ARBA00022605"/>
    </source>
</evidence>
<evidence type="ECO:0000256" key="6">
    <source>
        <dbReference type="ARBA" id="ARBA00023315"/>
    </source>
</evidence>
<feature type="domain" description="N-acetyltransferase" evidence="9">
    <location>
        <begin position="293"/>
        <end position="432"/>
    </location>
</feature>
<dbReference type="NCBIfam" id="TIGR01890">
    <property type="entry name" value="N-Ac-Glu-synth"/>
    <property type="match status" value="1"/>
</dbReference>
<dbReference type="EMBL" id="VRYZ01000003">
    <property type="protein sequence ID" value="TXS92279.1"/>
    <property type="molecule type" value="Genomic_DNA"/>
</dbReference>
<dbReference type="Gene3D" id="3.40.1160.10">
    <property type="entry name" value="Acetylglutamate kinase-like"/>
    <property type="match status" value="1"/>
</dbReference>
<keyword evidence="11" id="KW-1185">Reference proteome</keyword>
<comment type="catalytic activity">
    <reaction evidence="7 8">
        <text>L-glutamate + acetyl-CoA = N-acetyl-L-glutamate + CoA + H(+)</text>
        <dbReference type="Rhea" id="RHEA:24292"/>
        <dbReference type="ChEBI" id="CHEBI:15378"/>
        <dbReference type="ChEBI" id="CHEBI:29985"/>
        <dbReference type="ChEBI" id="CHEBI:44337"/>
        <dbReference type="ChEBI" id="CHEBI:57287"/>
        <dbReference type="ChEBI" id="CHEBI:57288"/>
        <dbReference type="EC" id="2.3.1.1"/>
    </reaction>
</comment>
<dbReference type="SUPFAM" id="SSF53633">
    <property type="entry name" value="Carbamate kinase-like"/>
    <property type="match status" value="1"/>
</dbReference>
<dbReference type="GO" id="GO:0004042">
    <property type="term" value="F:L-glutamate N-acetyltransferase activity"/>
    <property type="evidence" value="ECO:0007669"/>
    <property type="project" value="UniProtKB-UniRule"/>
</dbReference>
<reference evidence="10 11" key="1">
    <citation type="submission" date="2019-08" db="EMBL/GenBank/DDBJ databases">
        <title>Parahaliea maris sp. nov., isolated from the surface seawater.</title>
        <authorList>
            <person name="Liu Y."/>
        </authorList>
    </citation>
    <scope>NUCLEOTIDE SEQUENCE [LARGE SCALE GENOMIC DNA]</scope>
    <source>
        <strain evidence="10 11">S2-26</strain>
    </source>
</reference>
<dbReference type="Gene3D" id="3.40.630.30">
    <property type="match status" value="1"/>
</dbReference>